<organism evidence="1 2">
    <name type="scientific">Steinernema glaseri</name>
    <dbReference type="NCBI Taxonomy" id="37863"/>
    <lineage>
        <taxon>Eukaryota</taxon>
        <taxon>Metazoa</taxon>
        <taxon>Ecdysozoa</taxon>
        <taxon>Nematoda</taxon>
        <taxon>Chromadorea</taxon>
        <taxon>Rhabditida</taxon>
        <taxon>Tylenchina</taxon>
        <taxon>Panagrolaimomorpha</taxon>
        <taxon>Strongyloidoidea</taxon>
        <taxon>Steinernematidae</taxon>
        <taxon>Steinernema</taxon>
    </lineage>
</organism>
<dbReference type="AlphaFoldDB" id="A0A1I8A0K5"/>
<proteinExistence type="predicted"/>
<accession>A0A1I8A0K5</accession>
<reference evidence="2" key="1">
    <citation type="submission" date="2016-11" db="UniProtKB">
        <authorList>
            <consortium name="WormBaseParasite"/>
        </authorList>
    </citation>
    <scope>IDENTIFICATION</scope>
</reference>
<dbReference type="WBParaSite" id="L893_g31488.t1">
    <property type="protein sequence ID" value="L893_g31488.t1"/>
    <property type="gene ID" value="L893_g31488"/>
</dbReference>
<sequence length="116" mass="13223">MTSSLIDRLQEARSSHDVSASLIVTCSPSNAAQGLFFSSTSKMNSRAGQLVVSRVASVPKVSLRGFVPHYKVVSQDERLHLATERANMLYKERTQRFLRQQISYFFAQLMKKFKFF</sequence>
<keyword evidence="1" id="KW-1185">Reference proteome</keyword>
<protein>
    <submittedName>
        <fullName evidence="2">Uncharacterized protein</fullName>
    </submittedName>
</protein>
<dbReference type="Proteomes" id="UP000095287">
    <property type="component" value="Unplaced"/>
</dbReference>
<evidence type="ECO:0000313" key="2">
    <source>
        <dbReference type="WBParaSite" id="L893_g31488.t1"/>
    </source>
</evidence>
<name>A0A1I8A0K5_9BILA</name>
<evidence type="ECO:0000313" key="1">
    <source>
        <dbReference type="Proteomes" id="UP000095287"/>
    </source>
</evidence>